<evidence type="ECO:0000313" key="2">
    <source>
        <dbReference type="Proteomes" id="UP000585474"/>
    </source>
</evidence>
<organism evidence="1 2">
    <name type="scientific">Actinidia rufa</name>
    <dbReference type="NCBI Taxonomy" id="165716"/>
    <lineage>
        <taxon>Eukaryota</taxon>
        <taxon>Viridiplantae</taxon>
        <taxon>Streptophyta</taxon>
        <taxon>Embryophyta</taxon>
        <taxon>Tracheophyta</taxon>
        <taxon>Spermatophyta</taxon>
        <taxon>Magnoliopsida</taxon>
        <taxon>eudicotyledons</taxon>
        <taxon>Gunneridae</taxon>
        <taxon>Pentapetalae</taxon>
        <taxon>asterids</taxon>
        <taxon>Ericales</taxon>
        <taxon>Actinidiaceae</taxon>
        <taxon>Actinidia</taxon>
    </lineage>
</organism>
<name>A0A7J0GVI3_9ERIC</name>
<comment type="caution">
    <text evidence="1">The sequence shown here is derived from an EMBL/GenBank/DDBJ whole genome shotgun (WGS) entry which is preliminary data.</text>
</comment>
<evidence type="ECO:0000313" key="1">
    <source>
        <dbReference type="EMBL" id="GFZ14796.1"/>
    </source>
</evidence>
<dbReference type="EMBL" id="BJWL01000024">
    <property type="protein sequence ID" value="GFZ14796.1"/>
    <property type="molecule type" value="Genomic_DNA"/>
</dbReference>
<accession>A0A7J0GVI3</accession>
<protein>
    <submittedName>
        <fullName evidence="1">Uncharacterized protein</fullName>
    </submittedName>
</protein>
<sequence length="191" mass="22069">MKEGGLGLMSWGRERGRLRYGFGDVYGFGAFGEEAALLKEDLKRWNREVFRRVEIRLATLMEELQVLESKETLPGLSEWALENQGHHPSLRDSASSGKVPGVVRPWLLIRMPLWWIAGSLLLPEDSWPLLFRRGAQDWELEAFVEFFRLLQEVQPINQEIDKWRWKRQGKGSITVSSFYHSLTGLDDPTSP</sequence>
<reference evidence="1 2" key="1">
    <citation type="submission" date="2019-07" db="EMBL/GenBank/DDBJ databases">
        <title>De Novo Assembly of kiwifruit Actinidia rufa.</title>
        <authorList>
            <person name="Sugita-Konishi S."/>
            <person name="Sato K."/>
            <person name="Mori E."/>
            <person name="Abe Y."/>
            <person name="Kisaki G."/>
            <person name="Hamano K."/>
            <person name="Suezawa K."/>
            <person name="Otani M."/>
            <person name="Fukuda T."/>
            <person name="Manabe T."/>
            <person name="Gomi K."/>
            <person name="Tabuchi M."/>
            <person name="Akimitsu K."/>
            <person name="Kataoka I."/>
        </authorList>
    </citation>
    <scope>NUCLEOTIDE SEQUENCE [LARGE SCALE GENOMIC DNA]</scope>
    <source>
        <strain evidence="2">cv. Fuchu</strain>
    </source>
</reference>
<keyword evidence="2" id="KW-1185">Reference proteome</keyword>
<proteinExistence type="predicted"/>
<gene>
    <name evidence="1" type="ORF">Acr_24g0009860</name>
</gene>
<dbReference type="Proteomes" id="UP000585474">
    <property type="component" value="Unassembled WGS sequence"/>
</dbReference>
<dbReference type="AlphaFoldDB" id="A0A7J0GVI3"/>